<feature type="region of interest" description="Disordered" evidence="1">
    <location>
        <begin position="94"/>
        <end position="137"/>
    </location>
</feature>
<evidence type="ECO:0000313" key="2">
    <source>
        <dbReference type="EMBL" id="CAF9932331.1"/>
    </source>
</evidence>
<name>A0A8H3G3A7_9LECA</name>
<protein>
    <submittedName>
        <fullName evidence="2">Uncharacterized protein</fullName>
    </submittedName>
</protein>
<organism evidence="2 3">
    <name type="scientific">Imshaugia aleurites</name>
    <dbReference type="NCBI Taxonomy" id="172621"/>
    <lineage>
        <taxon>Eukaryota</taxon>
        <taxon>Fungi</taxon>
        <taxon>Dikarya</taxon>
        <taxon>Ascomycota</taxon>
        <taxon>Pezizomycotina</taxon>
        <taxon>Lecanoromycetes</taxon>
        <taxon>OSLEUM clade</taxon>
        <taxon>Lecanoromycetidae</taxon>
        <taxon>Lecanorales</taxon>
        <taxon>Lecanorineae</taxon>
        <taxon>Parmeliaceae</taxon>
        <taxon>Imshaugia</taxon>
    </lineage>
</organism>
<reference evidence="2" key="1">
    <citation type="submission" date="2021-03" db="EMBL/GenBank/DDBJ databases">
        <authorList>
            <person name="Tagirdzhanova G."/>
        </authorList>
    </citation>
    <scope>NUCLEOTIDE SEQUENCE</scope>
</reference>
<sequence length="137" mass="15616">MTTPQNLGTPKCPAEQRAWLLIYQKRLGMGKPLTEAFNNQFPYRDHSHVQIHAAHARNCDAGIQSQLLELAKQFPWYEDPPRKGEKHYVRMKHFERRQEARDRIRTRGLQRGEDPMGQDAGADGEGLEGLETAHGGA</sequence>
<dbReference type="EMBL" id="CAJPDT010000065">
    <property type="protein sequence ID" value="CAF9932331.1"/>
    <property type="molecule type" value="Genomic_DNA"/>
</dbReference>
<keyword evidence="3" id="KW-1185">Reference proteome</keyword>
<evidence type="ECO:0000256" key="1">
    <source>
        <dbReference type="SAM" id="MobiDB-lite"/>
    </source>
</evidence>
<evidence type="ECO:0000313" key="3">
    <source>
        <dbReference type="Proteomes" id="UP000664534"/>
    </source>
</evidence>
<gene>
    <name evidence="2" type="ORF">IMSHALPRED_008857</name>
</gene>
<dbReference type="Proteomes" id="UP000664534">
    <property type="component" value="Unassembled WGS sequence"/>
</dbReference>
<feature type="compositionally biased region" description="Basic and acidic residues" evidence="1">
    <location>
        <begin position="96"/>
        <end position="114"/>
    </location>
</feature>
<dbReference type="OrthoDB" id="5413420at2759"/>
<comment type="caution">
    <text evidence="2">The sequence shown here is derived from an EMBL/GenBank/DDBJ whole genome shotgun (WGS) entry which is preliminary data.</text>
</comment>
<accession>A0A8H3G3A7</accession>
<dbReference type="AlphaFoldDB" id="A0A8H3G3A7"/>
<proteinExistence type="predicted"/>